<feature type="transmembrane region" description="Helical" evidence="8">
    <location>
        <begin position="42"/>
        <end position="60"/>
    </location>
</feature>
<reference evidence="9 10" key="1">
    <citation type="submission" date="2018-06" db="EMBL/GenBank/DDBJ databases">
        <title>Thermoflavimicrobium daqus sp. nov., a thermophilic microbe isolated from Moutai-flavour Daqu.</title>
        <authorList>
            <person name="Wang X."/>
            <person name="Zhou H."/>
        </authorList>
    </citation>
    <scope>NUCLEOTIDE SEQUENCE [LARGE SCALE GENOMIC DNA]</scope>
    <source>
        <strain evidence="9 10">FBKL4.011</strain>
    </source>
</reference>
<keyword evidence="4" id="KW-1003">Cell membrane</keyword>
<organism evidence="9 10">
    <name type="scientific">Thermoflavimicrobium daqui</name>
    <dbReference type="NCBI Taxonomy" id="2137476"/>
    <lineage>
        <taxon>Bacteria</taxon>
        <taxon>Bacillati</taxon>
        <taxon>Bacillota</taxon>
        <taxon>Bacilli</taxon>
        <taxon>Bacillales</taxon>
        <taxon>Thermoactinomycetaceae</taxon>
        <taxon>Thermoflavimicrobium</taxon>
    </lineage>
</organism>
<dbReference type="AlphaFoldDB" id="A0A364K7D7"/>
<evidence type="ECO:0000256" key="5">
    <source>
        <dbReference type="ARBA" id="ARBA00022692"/>
    </source>
</evidence>
<evidence type="ECO:0000256" key="8">
    <source>
        <dbReference type="SAM" id="Phobius"/>
    </source>
</evidence>
<keyword evidence="3" id="KW-0813">Transport</keyword>
<feature type="transmembrane region" description="Helical" evidence="8">
    <location>
        <begin position="122"/>
        <end position="142"/>
    </location>
</feature>
<evidence type="ECO:0000256" key="7">
    <source>
        <dbReference type="ARBA" id="ARBA00023136"/>
    </source>
</evidence>
<feature type="transmembrane region" description="Helical" evidence="8">
    <location>
        <begin position="229"/>
        <end position="255"/>
    </location>
</feature>
<name>A0A364K7D7_9BACL</name>
<dbReference type="PANTHER" id="PTHR42810">
    <property type="entry name" value="PURINE PERMEASE C1399.01C-RELATED"/>
    <property type="match status" value="1"/>
</dbReference>
<dbReference type="Proteomes" id="UP000251213">
    <property type="component" value="Unassembled WGS sequence"/>
</dbReference>
<feature type="transmembrane region" description="Helical" evidence="8">
    <location>
        <begin position="12"/>
        <end position="36"/>
    </location>
</feature>
<evidence type="ECO:0000256" key="1">
    <source>
        <dbReference type="ARBA" id="ARBA00004651"/>
    </source>
</evidence>
<keyword evidence="6 8" id="KW-1133">Transmembrane helix</keyword>
<dbReference type="InterPro" id="IPR017588">
    <property type="entry name" value="UacT-like"/>
</dbReference>
<dbReference type="InterPro" id="IPR006043">
    <property type="entry name" value="NCS2"/>
</dbReference>
<dbReference type="NCBIfam" id="TIGR00801">
    <property type="entry name" value="ncs2"/>
    <property type="match status" value="1"/>
</dbReference>
<evidence type="ECO:0000313" key="10">
    <source>
        <dbReference type="Proteomes" id="UP000251213"/>
    </source>
</evidence>
<dbReference type="GO" id="GO:0042907">
    <property type="term" value="F:xanthine transmembrane transporter activity"/>
    <property type="evidence" value="ECO:0007669"/>
    <property type="project" value="TreeGrafter"/>
</dbReference>
<evidence type="ECO:0000256" key="2">
    <source>
        <dbReference type="ARBA" id="ARBA00008821"/>
    </source>
</evidence>
<dbReference type="GO" id="GO:0005886">
    <property type="term" value="C:plasma membrane"/>
    <property type="evidence" value="ECO:0007669"/>
    <property type="project" value="UniProtKB-SubCell"/>
</dbReference>
<feature type="transmembrane region" description="Helical" evidence="8">
    <location>
        <begin position="95"/>
        <end position="115"/>
    </location>
</feature>
<dbReference type="EMBL" id="QJKK01000002">
    <property type="protein sequence ID" value="RAL26215.1"/>
    <property type="molecule type" value="Genomic_DNA"/>
</dbReference>
<sequence>MVKEKKLWKIILLGLQHVCVMYGGAVAVPLIIAPAIGLTEQQLIYLISFDLFTCGIATLIQVWGNKFVGIKLPALMAVSFIVVEPIIAIGKIHSITGVIGAVIVSGVVVTIVAQFIGKLIKFFPPVVTGSVVLIIGTSLMPVAMSNVAGGTGSANYGHIENFMLAVFTLLCFLILNYVLKGFMKAISVLIAMVLGTLVAGMFGMVDFKALSEAAWLTPLTPFYFGTPTFQLSSILTMSIIAILIMIESVGVFLALGEFCDREIKENDIKKGVRAEGISAIISGVFNSFNHSTFSQNVGLVFLTKVKQRVVLVAAGVILILLGFLPKIAALTTMIPKPVLGGAMIPMFGMLIAASLQMIAKSDMKKSSNQLVVAVGVGLGLAVKGAPDAFKGYPELVQLLCSNGVVMGTLTMFLLNLFLNRTSKDDLNEQKHEQRTTDNLEIVKPVKSDGV</sequence>
<comment type="similarity">
    <text evidence="2">Belongs to the nucleobase:cation symporter-2 (NCS2) (TC 2.A.40) family.</text>
</comment>
<protein>
    <submittedName>
        <fullName evidence="9">Xanthine permease</fullName>
    </submittedName>
</protein>
<dbReference type="InterPro" id="IPR006042">
    <property type="entry name" value="Xan_ur_permease"/>
</dbReference>
<evidence type="ECO:0000313" key="9">
    <source>
        <dbReference type="EMBL" id="RAL26215.1"/>
    </source>
</evidence>
<dbReference type="OrthoDB" id="9805749at2"/>
<keyword evidence="5 8" id="KW-0812">Transmembrane</keyword>
<dbReference type="NCBIfam" id="TIGR03173">
    <property type="entry name" value="pbuX"/>
    <property type="match status" value="1"/>
</dbReference>
<proteinExistence type="inferred from homology"/>
<feature type="transmembrane region" description="Helical" evidence="8">
    <location>
        <begin position="72"/>
        <end position="89"/>
    </location>
</feature>
<keyword evidence="10" id="KW-1185">Reference proteome</keyword>
<feature type="transmembrane region" description="Helical" evidence="8">
    <location>
        <begin position="395"/>
        <end position="418"/>
    </location>
</feature>
<comment type="caution">
    <text evidence="9">The sequence shown here is derived from an EMBL/GenBank/DDBJ whole genome shotgun (WGS) entry which is preliminary data.</text>
</comment>
<evidence type="ECO:0000256" key="3">
    <source>
        <dbReference type="ARBA" id="ARBA00022448"/>
    </source>
</evidence>
<accession>A0A364K7D7</accession>
<comment type="subcellular location">
    <subcellularLocation>
        <location evidence="1">Cell membrane</location>
        <topology evidence="1">Multi-pass membrane protein</topology>
    </subcellularLocation>
</comment>
<keyword evidence="7 8" id="KW-0472">Membrane</keyword>
<evidence type="ECO:0000256" key="4">
    <source>
        <dbReference type="ARBA" id="ARBA00022475"/>
    </source>
</evidence>
<feature type="transmembrane region" description="Helical" evidence="8">
    <location>
        <begin position="162"/>
        <end position="179"/>
    </location>
</feature>
<evidence type="ECO:0000256" key="6">
    <source>
        <dbReference type="ARBA" id="ARBA00022989"/>
    </source>
</evidence>
<dbReference type="Pfam" id="PF00860">
    <property type="entry name" value="Xan_ur_permease"/>
    <property type="match status" value="1"/>
</dbReference>
<dbReference type="NCBIfam" id="NF037981">
    <property type="entry name" value="NCS2_1"/>
    <property type="match status" value="1"/>
</dbReference>
<feature type="transmembrane region" description="Helical" evidence="8">
    <location>
        <begin position="186"/>
        <end position="209"/>
    </location>
</feature>
<gene>
    <name evidence="9" type="ORF">DL897_04245</name>
</gene>
<reference evidence="9 10" key="2">
    <citation type="submission" date="2018-06" db="EMBL/GenBank/DDBJ databases">
        <authorList>
            <person name="Zhirakovskaya E."/>
        </authorList>
    </citation>
    <scope>NUCLEOTIDE SEQUENCE [LARGE SCALE GENOMIC DNA]</scope>
    <source>
        <strain evidence="9 10">FBKL4.011</strain>
    </source>
</reference>
<feature type="transmembrane region" description="Helical" evidence="8">
    <location>
        <begin position="309"/>
        <end position="332"/>
    </location>
</feature>
<dbReference type="PANTHER" id="PTHR42810:SF4">
    <property type="entry name" value="URIC ACID TRANSPORTER UACT"/>
    <property type="match status" value="1"/>
</dbReference>
<feature type="transmembrane region" description="Helical" evidence="8">
    <location>
        <begin position="338"/>
        <end position="358"/>
    </location>
</feature>